<dbReference type="PROSITE" id="PS51061">
    <property type="entry name" value="R3H"/>
    <property type="match status" value="1"/>
</dbReference>
<feature type="domain" description="R3H" evidence="1">
    <location>
        <begin position="75"/>
        <end position="141"/>
    </location>
</feature>
<dbReference type="Gene3D" id="3.30.1370.50">
    <property type="entry name" value="R3H-like domain"/>
    <property type="match status" value="1"/>
</dbReference>
<dbReference type="InterPro" id="IPR001374">
    <property type="entry name" value="R3H_dom"/>
</dbReference>
<sequence>MEPTEKIKKIVELMGLSGTETTIDEEHRRISLIIDDNLVHENITSFLPALDHLVGLVFRNHDQTPFILDINYYRKERERLIAELARASAHKATVTKTDVELPPMNAYERRLVHMEITTHPELKTESIGIGKERRVVIRRLELD</sequence>
<dbReference type="InterPro" id="IPR039247">
    <property type="entry name" value="KhpB"/>
</dbReference>
<evidence type="ECO:0000313" key="2">
    <source>
        <dbReference type="EMBL" id="KKT90563.1"/>
    </source>
</evidence>
<dbReference type="EMBL" id="LCKF01000034">
    <property type="protein sequence ID" value="KKT90563.1"/>
    <property type="molecule type" value="Genomic_DNA"/>
</dbReference>
<dbReference type="Pfam" id="PF01424">
    <property type="entry name" value="R3H"/>
    <property type="match status" value="1"/>
</dbReference>
<dbReference type="SUPFAM" id="SSF82708">
    <property type="entry name" value="R3H domain"/>
    <property type="match status" value="1"/>
</dbReference>
<dbReference type="AlphaFoldDB" id="A0A0G1L429"/>
<dbReference type="InterPro" id="IPR036867">
    <property type="entry name" value="R3H_dom_sf"/>
</dbReference>
<organism evidence="2 3">
    <name type="scientific">Candidatus Jorgensenbacteria bacterium GW2011_GWA2_45_13</name>
    <dbReference type="NCBI Taxonomy" id="1618662"/>
    <lineage>
        <taxon>Bacteria</taxon>
        <taxon>Candidatus Joergenseniibacteriota</taxon>
    </lineage>
</organism>
<dbReference type="PANTHER" id="PTHR35800">
    <property type="entry name" value="PROTEIN JAG"/>
    <property type="match status" value="1"/>
</dbReference>
<dbReference type="SMART" id="SM00393">
    <property type="entry name" value="R3H"/>
    <property type="match status" value="1"/>
</dbReference>
<evidence type="ECO:0000313" key="3">
    <source>
        <dbReference type="Proteomes" id="UP000033966"/>
    </source>
</evidence>
<reference evidence="2 3" key="1">
    <citation type="journal article" date="2015" name="Nature">
        <title>rRNA introns, odd ribosomes, and small enigmatic genomes across a large radiation of phyla.</title>
        <authorList>
            <person name="Brown C.T."/>
            <person name="Hug L.A."/>
            <person name="Thomas B.C."/>
            <person name="Sharon I."/>
            <person name="Castelle C.J."/>
            <person name="Singh A."/>
            <person name="Wilkins M.J."/>
            <person name="Williams K.H."/>
            <person name="Banfield J.F."/>
        </authorList>
    </citation>
    <scope>NUCLEOTIDE SEQUENCE [LARGE SCALE GENOMIC DNA]</scope>
</reference>
<dbReference type="CDD" id="cd02644">
    <property type="entry name" value="R3H_jag"/>
    <property type="match status" value="1"/>
</dbReference>
<dbReference type="PANTHER" id="PTHR35800:SF1">
    <property type="entry name" value="RNA-BINDING PROTEIN KHPB"/>
    <property type="match status" value="1"/>
</dbReference>
<name>A0A0G1L429_9BACT</name>
<accession>A0A0G1L429</accession>
<evidence type="ECO:0000259" key="1">
    <source>
        <dbReference type="PROSITE" id="PS51061"/>
    </source>
</evidence>
<comment type="caution">
    <text evidence="2">The sequence shown here is derived from an EMBL/GenBank/DDBJ whole genome shotgun (WGS) entry which is preliminary data.</text>
</comment>
<gene>
    <name evidence="2" type="ORF">UW92_C0034G0005</name>
</gene>
<dbReference type="Proteomes" id="UP000033966">
    <property type="component" value="Unassembled WGS sequence"/>
</dbReference>
<proteinExistence type="predicted"/>
<dbReference type="InterPro" id="IPR034079">
    <property type="entry name" value="R3H_KhpB"/>
</dbReference>
<protein>
    <submittedName>
        <fullName evidence="2">Single-stranded nucleic acid binding R3H domain protein</fullName>
    </submittedName>
</protein>
<dbReference type="GO" id="GO:0003723">
    <property type="term" value="F:RNA binding"/>
    <property type="evidence" value="ECO:0007669"/>
    <property type="project" value="InterPro"/>
</dbReference>